<dbReference type="AlphaFoldDB" id="A0A7K8Y811"/>
<reference evidence="2 3" key="1">
    <citation type="submission" date="2019-09" db="EMBL/GenBank/DDBJ databases">
        <title>Bird 10,000 Genomes (B10K) Project - Family phase.</title>
        <authorList>
            <person name="Zhang G."/>
        </authorList>
    </citation>
    <scope>NUCLEOTIDE SEQUENCE [LARGE SCALE GENOMIC DNA]</scope>
    <source>
        <strain evidence="2">B10K-DU-001-06</strain>
        <tissue evidence="2">Muscle</tissue>
    </source>
</reference>
<organism evidence="2 3">
    <name type="scientific">Sakesphorus luctuosus</name>
    <dbReference type="NCBI Taxonomy" id="419690"/>
    <lineage>
        <taxon>Eukaryota</taxon>
        <taxon>Metazoa</taxon>
        <taxon>Chordata</taxon>
        <taxon>Craniata</taxon>
        <taxon>Vertebrata</taxon>
        <taxon>Euteleostomi</taxon>
        <taxon>Archelosauria</taxon>
        <taxon>Archosauria</taxon>
        <taxon>Dinosauria</taxon>
        <taxon>Saurischia</taxon>
        <taxon>Theropoda</taxon>
        <taxon>Coelurosauria</taxon>
        <taxon>Aves</taxon>
        <taxon>Neognathae</taxon>
        <taxon>Neoaves</taxon>
        <taxon>Telluraves</taxon>
        <taxon>Australaves</taxon>
        <taxon>Passeriformes</taxon>
        <taxon>Thamnophilidae</taxon>
        <taxon>Sakesphorus</taxon>
    </lineage>
</organism>
<evidence type="ECO:0000259" key="1">
    <source>
        <dbReference type="Pfam" id="PF14661"/>
    </source>
</evidence>
<dbReference type="Pfam" id="PF14661">
    <property type="entry name" value="HAUS6_N"/>
    <property type="match status" value="1"/>
</dbReference>
<keyword evidence="3" id="KW-1185">Reference proteome</keyword>
<name>A0A7K8Y811_9PASS</name>
<dbReference type="EMBL" id="VWZD01000227">
    <property type="protein sequence ID" value="NXF99018.1"/>
    <property type="molecule type" value="Genomic_DNA"/>
</dbReference>
<feature type="non-terminal residue" evidence="2">
    <location>
        <position position="1"/>
    </location>
</feature>
<evidence type="ECO:0000313" key="3">
    <source>
        <dbReference type="Proteomes" id="UP000558958"/>
    </source>
</evidence>
<dbReference type="InterPro" id="IPR028163">
    <property type="entry name" value="HAUS_6_N"/>
</dbReference>
<evidence type="ECO:0000313" key="2">
    <source>
        <dbReference type="EMBL" id="NXF99018.1"/>
    </source>
</evidence>
<feature type="domain" description="HAUS augmin-like complex subunit 6 N-terminal" evidence="1">
    <location>
        <begin position="1"/>
        <end position="72"/>
    </location>
</feature>
<feature type="non-terminal residue" evidence="2">
    <location>
        <position position="72"/>
    </location>
</feature>
<gene>
    <name evidence="2" type="primary">Haus6</name>
    <name evidence="2" type="ORF">SAKLUC_R15273</name>
</gene>
<proteinExistence type="predicted"/>
<protein>
    <submittedName>
        <fullName evidence="2">HAUS6 protein</fullName>
    </submittedName>
</protein>
<accession>A0A7K8Y811</accession>
<dbReference type="Proteomes" id="UP000558958">
    <property type="component" value="Unassembled WGS sequence"/>
</dbReference>
<sequence>GAKFVHIVYQLARHVVTEDMKTFSIGTGIPFAEAVRWKPEDMYVAEARHRVGYNKLLQLLQKQDFVIQEYQK</sequence>
<comment type="caution">
    <text evidence="2">The sequence shown here is derived from an EMBL/GenBank/DDBJ whole genome shotgun (WGS) entry which is preliminary data.</text>
</comment>